<keyword evidence="3" id="KW-1185">Reference proteome</keyword>
<feature type="region of interest" description="Disordered" evidence="1">
    <location>
        <begin position="733"/>
        <end position="764"/>
    </location>
</feature>
<dbReference type="PANTHER" id="PTHR24216:SF65">
    <property type="entry name" value="PAXILLIN-LIKE PROTEIN 1"/>
    <property type="match status" value="1"/>
</dbReference>
<dbReference type="EMBL" id="CDMY01000247">
    <property type="protein sequence ID" value="CEL96845.1"/>
    <property type="molecule type" value="Genomic_DNA"/>
</dbReference>
<sequence length="1455" mass="158544">MSMSDAGNVATRIEGGESYAPQPSAEAPLSSTDESLHKDPPLQPSCQAPVFRPPPDLVPKPNHSPPDRPQTAVPMPAEPPEAAKPPAAPAAATKKAGVSPDKRDMGGVCEEVVCAHGCIGRWSAKWACEGGYAGQAEHPRSAHSLIAQFDAAYRKNPFPSDEKGRDTWFKTQSFFKTIGKRTQREFLDDLTLTLDCRRLIRCAADVRNRLAPTHAADKAMDRMDEDTGDDPASQLRSVSRALQERTKEIAAVRLSIDQKRHLRRLIRKEREELASKRVPAMHLKSREIERCRRDLDMAIGGKDEALQELTLMIRNEKARLTELESSQKDQEDKYKGANKSRMAKPTAPMFQEWLSASRRSPHRPSPDGGSPAKMPRQADKSGTSPPRPSAPSAPAPPHSALGPLPTVERGGGATHELKDHPIPPVMGGEAEAKDMDAKAPSQPSPTVPDGLSESRHASFSNQSAANGEPDPTNAFPLTLRLRALIPDRQPLGVCPWRPTRRDPWAKVRVCFNKVQTEYVNIKDFHLSQFPMREAYREAIKIRNNIAARLGLAPIPVDQADHVLDTEDWSKYETLDTAPKRRKRRQSKEPSAPVPPPHSGRKKVPFIEQLRSLLPPEAPLGLSVVANSSRGAPPTAIEKIMVGFRQQEGQPREEVVCADFPSLREAVECAVEKRNAKAAEWSLHPLSKDQVDTILTQVDWAKWEGVGGGAGGEADDVDMGDVVDNTVAQEGMKRTVKPEPSDAPHHHPQQHGEQSDGSECEDEEQPLQMRLHRANLDLMKQMRKRVTDRVRALTPADKDPVYLGIYMSNKKAAFFASVKEEPVPYAQQKKGPARRVAELGLRGAFAMAASDRDRLADAVGIPRLPDPATYADILEEFDSGKDSDGRAEPKQPSQPPPPVRGRSRGRGRVGRPPKIRRVPPLGFDPDRVIKQENGEGVVMRGRARGRVGRPPTRSRGGRGGGVSTRGRARRYRDSESDEDGEGSVDDADSLYGAPARRQRDGRTSAEMKAEMAKRLLAGDTEDMDMDQYTGGGRKRRRKTKRHESPMDVDFSASVEKKGSMSPSRTDERIRAARMAAEMPLPTTSLSLVSPSLSSKDYQAFLSFMQQREQQQQQMAAGASTELGGPSQNDPFALPGCSREDGRVGVSSAAGDGGSRGAREEPPGFKSVFVLPLCPADVGKPQFDGRPPLVPASHVPSGGSSMVESPSGRQSWLVPLKPPTTNPIVEGRRPEPAASASGVALSAQLALTDGMAGVSADAEMGKEVCQLKGDWTEYIGAMKASQRPDLLAVVPFFEHGEGQGLPPSEVLATLRDDRTVLCDAMGVAHPSTLLDLLAFLTAGGDVGKMDTGMAADGEFAALTQMDAMWLSRALKDHNEQSDALKIAIEQLADTITKLEISGSTLLRLFKYRSSGSSPPQPSVEEQVVREMGVELPLRVYIKVRHILKNALRDIGAVATAD</sequence>
<evidence type="ECO:0000313" key="2">
    <source>
        <dbReference type="EMBL" id="CEL96845.1"/>
    </source>
</evidence>
<evidence type="ECO:0000313" key="3">
    <source>
        <dbReference type="Proteomes" id="UP000041254"/>
    </source>
</evidence>
<proteinExistence type="predicted"/>
<feature type="region of interest" description="Disordered" evidence="1">
    <location>
        <begin position="1139"/>
        <end position="1160"/>
    </location>
</feature>
<name>A0A0G4EK05_VITBC</name>
<evidence type="ECO:0000256" key="1">
    <source>
        <dbReference type="SAM" id="MobiDB-lite"/>
    </source>
</evidence>
<feature type="compositionally biased region" description="Basic and acidic residues" evidence="1">
    <location>
        <begin position="321"/>
        <end position="335"/>
    </location>
</feature>
<feature type="compositionally biased region" description="Polar residues" evidence="1">
    <location>
        <begin position="1196"/>
        <end position="1208"/>
    </location>
</feature>
<reference evidence="2 3" key="1">
    <citation type="submission" date="2014-11" db="EMBL/GenBank/DDBJ databases">
        <authorList>
            <person name="Zhu J."/>
            <person name="Qi W."/>
            <person name="Song R."/>
        </authorList>
    </citation>
    <scope>NUCLEOTIDE SEQUENCE [LARGE SCALE GENOMIC DNA]</scope>
</reference>
<dbReference type="Proteomes" id="UP000041254">
    <property type="component" value="Unassembled WGS sequence"/>
</dbReference>
<feature type="region of interest" description="Disordered" evidence="1">
    <location>
        <begin position="877"/>
        <end position="1065"/>
    </location>
</feature>
<feature type="region of interest" description="Disordered" evidence="1">
    <location>
        <begin position="1"/>
        <end position="102"/>
    </location>
</feature>
<feature type="compositionally biased region" description="Pro residues" evidence="1">
    <location>
        <begin position="76"/>
        <end position="88"/>
    </location>
</feature>
<feature type="compositionally biased region" description="Basic residues" evidence="1">
    <location>
        <begin position="1031"/>
        <end position="1040"/>
    </location>
</feature>
<feature type="compositionally biased region" description="Acidic residues" evidence="1">
    <location>
        <begin position="755"/>
        <end position="764"/>
    </location>
</feature>
<dbReference type="InParanoid" id="A0A0G4EK05"/>
<feature type="compositionally biased region" description="Acidic residues" evidence="1">
    <location>
        <begin position="974"/>
        <end position="987"/>
    </location>
</feature>
<dbReference type="PANTHER" id="PTHR24216">
    <property type="entry name" value="PAXILLIN-RELATED"/>
    <property type="match status" value="1"/>
</dbReference>
<feature type="compositionally biased region" description="Basic residues" evidence="1">
    <location>
        <begin position="900"/>
        <end position="916"/>
    </location>
</feature>
<feature type="compositionally biased region" description="Basic and acidic residues" evidence="1">
    <location>
        <begin position="733"/>
        <end position="744"/>
    </location>
</feature>
<protein>
    <submittedName>
        <fullName evidence="2">Uncharacterized protein</fullName>
    </submittedName>
</protein>
<feature type="compositionally biased region" description="Basic and acidic residues" evidence="1">
    <location>
        <begin position="877"/>
        <end position="888"/>
    </location>
</feature>
<feature type="compositionally biased region" description="Pro residues" evidence="1">
    <location>
        <begin position="51"/>
        <end position="68"/>
    </location>
</feature>
<accession>A0A0G4EK05</accession>
<feature type="region of interest" description="Disordered" evidence="1">
    <location>
        <begin position="573"/>
        <end position="601"/>
    </location>
</feature>
<feature type="compositionally biased region" description="Basic and acidic residues" evidence="1">
    <location>
        <begin position="1053"/>
        <end position="1065"/>
    </location>
</feature>
<feature type="region of interest" description="Disordered" evidence="1">
    <location>
        <begin position="321"/>
        <end position="474"/>
    </location>
</feature>
<feature type="region of interest" description="Disordered" evidence="1">
    <location>
        <begin position="1182"/>
        <end position="1234"/>
    </location>
</feature>
<organism evidence="2 3">
    <name type="scientific">Vitrella brassicaformis (strain CCMP3155)</name>
    <dbReference type="NCBI Taxonomy" id="1169540"/>
    <lineage>
        <taxon>Eukaryota</taxon>
        <taxon>Sar</taxon>
        <taxon>Alveolata</taxon>
        <taxon>Colpodellida</taxon>
        <taxon>Vitrellaceae</taxon>
        <taxon>Vitrella</taxon>
    </lineage>
</organism>
<feature type="compositionally biased region" description="Pro residues" evidence="1">
    <location>
        <begin position="385"/>
        <end position="397"/>
    </location>
</feature>
<dbReference type="VEuPathDB" id="CryptoDB:Vbra_3881"/>
<feature type="compositionally biased region" description="Basic and acidic residues" evidence="1">
    <location>
        <begin position="996"/>
        <end position="1012"/>
    </location>
</feature>
<gene>
    <name evidence="2" type="ORF">Vbra_3881</name>
</gene>
<feature type="compositionally biased region" description="Basic and acidic residues" evidence="1">
    <location>
        <begin position="923"/>
        <end position="932"/>
    </location>
</feature>